<evidence type="ECO:0000313" key="1">
    <source>
        <dbReference type="EMBL" id="KAJ5472902.1"/>
    </source>
</evidence>
<name>A0A9W9WSL1_9EURO</name>
<reference evidence="1" key="1">
    <citation type="submission" date="2022-12" db="EMBL/GenBank/DDBJ databases">
        <authorList>
            <person name="Petersen C."/>
        </authorList>
    </citation>
    <scope>NUCLEOTIDE SEQUENCE</scope>
    <source>
        <strain evidence="1">IBT 17660</strain>
    </source>
</reference>
<organism evidence="1 2">
    <name type="scientific">Penicillium desertorum</name>
    <dbReference type="NCBI Taxonomy" id="1303715"/>
    <lineage>
        <taxon>Eukaryota</taxon>
        <taxon>Fungi</taxon>
        <taxon>Dikarya</taxon>
        <taxon>Ascomycota</taxon>
        <taxon>Pezizomycotina</taxon>
        <taxon>Eurotiomycetes</taxon>
        <taxon>Eurotiomycetidae</taxon>
        <taxon>Eurotiales</taxon>
        <taxon>Aspergillaceae</taxon>
        <taxon>Penicillium</taxon>
    </lineage>
</organism>
<proteinExistence type="predicted"/>
<dbReference type="Proteomes" id="UP001147760">
    <property type="component" value="Unassembled WGS sequence"/>
</dbReference>
<accession>A0A9W9WSL1</accession>
<evidence type="ECO:0000313" key="2">
    <source>
        <dbReference type="Proteomes" id="UP001147760"/>
    </source>
</evidence>
<comment type="caution">
    <text evidence="1">The sequence shown here is derived from an EMBL/GenBank/DDBJ whole genome shotgun (WGS) entry which is preliminary data.</text>
</comment>
<protein>
    <submittedName>
        <fullName evidence="1">Uncharacterized protein</fullName>
    </submittedName>
</protein>
<gene>
    <name evidence="1" type="ORF">N7530_006903</name>
</gene>
<keyword evidence="2" id="KW-1185">Reference proteome</keyword>
<dbReference type="EMBL" id="JAPWDO010000004">
    <property type="protein sequence ID" value="KAJ5472902.1"/>
    <property type="molecule type" value="Genomic_DNA"/>
</dbReference>
<reference evidence="1" key="2">
    <citation type="journal article" date="2023" name="IMA Fungus">
        <title>Comparative genomic study of the Penicillium genus elucidates a diverse pangenome and 15 lateral gene transfer events.</title>
        <authorList>
            <person name="Petersen C."/>
            <person name="Sorensen T."/>
            <person name="Nielsen M.R."/>
            <person name="Sondergaard T.E."/>
            <person name="Sorensen J.L."/>
            <person name="Fitzpatrick D.A."/>
            <person name="Frisvad J.C."/>
            <person name="Nielsen K.L."/>
        </authorList>
    </citation>
    <scope>NUCLEOTIDE SEQUENCE</scope>
    <source>
        <strain evidence="1">IBT 17660</strain>
    </source>
</reference>
<sequence>MIISRSRR</sequence>